<dbReference type="eggNOG" id="COG4585">
    <property type="taxonomic scope" value="Bacteria"/>
</dbReference>
<dbReference type="InterPro" id="IPR003594">
    <property type="entry name" value="HATPase_dom"/>
</dbReference>
<feature type="transmembrane region" description="Helical" evidence="9">
    <location>
        <begin position="22"/>
        <end position="46"/>
    </location>
</feature>
<proteinExistence type="predicted"/>
<dbReference type="Gene3D" id="1.20.5.1930">
    <property type="match status" value="1"/>
</dbReference>
<evidence type="ECO:0000256" key="4">
    <source>
        <dbReference type="ARBA" id="ARBA00022679"/>
    </source>
</evidence>
<reference evidence="11 12" key="1">
    <citation type="journal article" date="2009" name="Stand. Genomic Sci.">
        <title>Complete genome sequence of Stackebrandtia nassauensis type strain (LLR-40K-21).</title>
        <authorList>
            <person name="Munk C."/>
            <person name="Lapidus A."/>
            <person name="Copeland A."/>
            <person name="Jando M."/>
            <person name="Mayilraj S."/>
            <person name="Glavina Del Rio T."/>
            <person name="Nolan M."/>
            <person name="Chen F."/>
            <person name="Lucas S."/>
            <person name="Tice H."/>
            <person name="Cheng J.F."/>
            <person name="Han C."/>
            <person name="Detter J.C."/>
            <person name="Bruce D."/>
            <person name="Goodwin L."/>
            <person name="Chain P."/>
            <person name="Pitluck S."/>
            <person name="Goker M."/>
            <person name="Ovchinikova G."/>
            <person name="Pati A."/>
            <person name="Ivanova N."/>
            <person name="Mavromatis K."/>
            <person name="Chen A."/>
            <person name="Palaniappan K."/>
            <person name="Land M."/>
            <person name="Hauser L."/>
            <person name="Chang Y.J."/>
            <person name="Jeffries C.D."/>
            <person name="Bristow J."/>
            <person name="Eisen J.A."/>
            <person name="Markowitz V."/>
            <person name="Hugenholtz P."/>
            <person name="Kyrpides N.C."/>
            <person name="Klenk H.P."/>
        </authorList>
    </citation>
    <scope>NUCLEOTIDE SEQUENCE [LARGE SCALE GENOMIC DNA]</scope>
    <source>
        <strain evidence="12">DSM 44728 / CIP 108903 / NRRL B-16338 / NBRC 102104 / LLR-40K-21</strain>
    </source>
</reference>
<dbReference type="GO" id="GO:0046983">
    <property type="term" value="F:protein dimerization activity"/>
    <property type="evidence" value="ECO:0007669"/>
    <property type="project" value="InterPro"/>
</dbReference>
<dbReference type="InterPro" id="IPR025828">
    <property type="entry name" value="Put_sensor_dom"/>
</dbReference>
<feature type="transmembrane region" description="Helical" evidence="9">
    <location>
        <begin position="122"/>
        <end position="149"/>
    </location>
</feature>
<dbReference type="Pfam" id="PF07730">
    <property type="entry name" value="HisKA_3"/>
    <property type="match status" value="1"/>
</dbReference>
<keyword evidence="4" id="KW-0808">Transferase</keyword>
<evidence type="ECO:0000256" key="8">
    <source>
        <dbReference type="ARBA" id="ARBA00023012"/>
    </source>
</evidence>
<keyword evidence="9" id="KW-0812">Transmembrane</keyword>
<protein>
    <recommendedName>
        <fullName evidence="2">histidine kinase</fullName>
        <ecNumber evidence="2">2.7.13.3</ecNumber>
    </recommendedName>
</protein>
<evidence type="ECO:0000256" key="5">
    <source>
        <dbReference type="ARBA" id="ARBA00022741"/>
    </source>
</evidence>
<dbReference type="PANTHER" id="PTHR24421">
    <property type="entry name" value="NITRATE/NITRITE SENSOR PROTEIN NARX-RELATED"/>
    <property type="match status" value="1"/>
</dbReference>
<dbReference type="SUPFAM" id="SSF55874">
    <property type="entry name" value="ATPase domain of HSP90 chaperone/DNA topoisomerase II/histidine kinase"/>
    <property type="match status" value="1"/>
</dbReference>
<feature type="transmembrane region" description="Helical" evidence="9">
    <location>
        <begin position="169"/>
        <end position="191"/>
    </location>
</feature>
<keyword evidence="12" id="KW-1185">Reference proteome</keyword>
<evidence type="ECO:0000313" key="12">
    <source>
        <dbReference type="Proteomes" id="UP000000844"/>
    </source>
</evidence>
<accession>D3Q748</accession>
<dbReference type="Pfam" id="PF02518">
    <property type="entry name" value="HATPase_c"/>
    <property type="match status" value="1"/>
</dbReference>
<dbReference type="EMBL" id="CP001778">
    <property type="protein sequence ID" value="ADD42319.1"/>
    <property type="molecule type" value="Genomic_DNA"/>
</dbReference>
<evidence type="ECO:0000256" key="9">
    <source>
        <dbReference type="SAM" id="Phobius"/>
    </source>
</evidence>
<dbReference type="STRING" id="446470.Snas_2642"/>
<dbReference type="CDD" id="cd16917">
    <property type="entry name" value="HATPase_UhpB-NarQ-NarX-like"/>
    <property type="match status" value="1"/>
</dbReference>
<keyword evidence="3" id="KW-0597">Phosphoprotein</keyword>
<evidence type="ECO:0000256" key="2">
    <source>
        <dbReference type="ARBA" id="ARBA00012438"/>
    </source>
</evidence>
<keyword evidence="8" id="KW-0902">Two-component regulatory system</keyword>
<evidence type="ECO:0000259" key="10">
    <source>
        <dbReference type="SMART" id="SM00387"/>
    </source>
</evidence>
<dbReference type="AlphaFoldDB" id="D3Q748"/>
<dbReference type="Pfam" id="PF13796">
    <property type="entry name" value="Sensor"/>
    <property type="match status" value="1"/>
</dbReference>
<dbReference type="PANTHER" id="PTHR24421:SF10">
    <property type="entry name" value="NITRATE_NITRITE SENSOR PROTEIN NARQ"/>
    <property type="match status" value="1"/>
</dbReference>
<dbReference type="Proteomes" id="UP000000844">
    <property type="component" value="Chromosome"/>
</dbReference>
<dbReference type="SMART" id="SM00387">
    <property type="entry name" value="HATPase_c"/>
    <property type="match status" value="1"/>
</dbReference>
<dbReference type="GO" id="GO:0005524">
    <property type="term" value="F:ATP binding"/>
    <property type="evidence" value="ECO:0007669"/>
    <property type="project" value="UniProtKB-KW"/>
</dbReference>
<dbReference type="InterPro" id="IPR050482">
    <property type="entry name" value="Sensor_HK_TwoCompSys"/>
</dbReference>
<dbReference type="GO" id="GO:0000155">
    <property type="term" value="F:phosphorelay sensor kinase activity"/>
    <property type="evidence" value="ECO:0007669"/>
    <property type="project" value="InterPro"/>
</dbReference>
<evidence type="ECO:0000256" key="6">
    <source>
        <dbReference type="ARBA" id="ARBA00022777"/>
    </source>
</evidence>
<gene>
    <name evidence="11" type="ordered locus">Snas_2642</name>
</gene>
<dbReference type="Gene3D" id="3.30.565.10">
    <property type="entry name" value="Histidine kinase-like ATPase, C-terminal domain"/>
    <property type="match status" value="1"/>
</dbReference>
<evidence type="ECO:0000313" key="11">
    <source>
        <dbReference type="EMBL" id="ADD42319.1"/>
    </source>
</evidence>
<dbReference type="EC" id="2.7.13.3" evidence="2"/>
<dbReference type="InterPro" id="IPR036890">
    <property type="entry name" value="HATPase_C_sf"/>
</dbReference>
<dbReference type="RefSeq" id="WP_013017890.1">
    <property type="nucleotide sequence ID" value="NC_013947.1"/>
</dbReference>
<dbReference type="InterPro" id="IPR011712">
    <property type="entry name" value="Sig_transdc_His_kin_sub3_dim/P"/>
</dbReference>
<dbReference type="HOGENOM" id="CLU_000445_20_2_11"/>
<keyword evidence="5" id="KW-0547">Nucleotide-binding</keyword>
<evidence type="ECO:0000256" key="1">
    <source>
        <dbReference type="ARBA" id="ARBA00000085"/>
    </source>
</evidence>
<comment type="catalytic activity">
    <reaction evidence="1">
        <text>ATP + protein L-histidine = ADP + protein N-phospho-L-histidine.</text>
        <dbReference type="EC" id="2.7.13.3"/>
    </reaction>
</comment>
<keyword evidence="6 11" id="KW-0418">Kinase</keyword>
<evidence type="ECO:0000256" key="7">
    <source>
        <dbReference type="ARBA" id="ARBA00022840"/>
    </source>
</evidence>
<keyword evidence="9" id="KW-0472">Membrane</keyword>
<name>D3Q748_STANL</name>
<organism evidence="11 12">
    <name type="scientific">Stackebrandtia nassauensis (strain DSM 44728 / CIP 108903 / NRRL B-16338 / NBRC 102104 / LLR-40K-21)</name>
    <dbReference type="NCBI Taxonomy" id="446470"/>
    <lineage>
        <taxon>Bacteria</taxon>
        <taxon>Bacillati</taxon>
        <taxon>Actinomycetota</taxon>
        <taxon>Actinomycetes</taxon>
        <taxon>Glycomycetales</taxon>
        <taxon>Glycomycetaceae</taxon>
        <taxon>Stackebrandtia</taxon>
    </lineage>
</organism>
<feature type="domain" description="Histidine kinase/HSP90-like ATPase" evidence="10">
    <location>
        <begin position="336"/>
        <end position="426"/>
    </location>
</feature>
<evidence type="ECO:0000256" key="3">
    <source>
        <dbReference type="ARBA" id="ARBA00022553"/>
    </source>
</evidence>
<dbReference type="KEGG" id="sna:Snas_2642"/>
<dbReference type="GO" id="GO:0016020">
    <property type="term" value="C:membrane"/>
    <property type="evidence" value="ECO:0007669"/>
    <property type="project" value="InterPro"/>
</dbReference>
<sequence length="426" mass="45385">MNSDNTSGPGMFGRRVRITVRACGHLVGGIATALPALVTLGLLPLLTVSMSVLLIGVFGLPYLVLWIRVLAGRERRRLSRYLGRDAPAAYRRIEGPASTRLRIALTDGATGRDLLWLLFQATAGLVVSLFGLALSVAVLFAASVPLWWYLVPEGRPVSMLYPVDSWPDAVGMLGLAVGLFGIAMLAAPPLARWHARAGRRLLTSPTRRRKHLAEQVAELTASRAAALDAHGIELRRIERDLHDGVQNRLVAVTMHLGMVERALSREPSRPATALPLVREVQETAVEALAELRQVVRAVYPPILADRGLGGALAALAARCPISCDLRIGDLPPIPAALEATGYFIVAESLTNAVKHSGASRVEVSVSGGKGDLMVTVTDNGDGGADATGGTGLLGLRRRVEAHWGRFTLDSPPGGPTVIEAVLPCEW</sequence>
<feature type="transmembrane region" description="Helical" evidence="9">
    <location>
        <begin position="52"/>
        <end position="71"/>
    </location>
</feature>
<keyword evidence="7" id="KW-0067">ATP-binding</keyword>
<keyword evidence="9" id="KW-1133">Transmembrane helix</keyword>